<accession>A0A2A8CXL0</accession>
<dbReference type="GO" id="GO:0072344">
    <property type="term" value="P:rescue of stalled ribosome"/>
    <property type="evidence" value="ECO:0007669"/>
    <property type="project" value="TreeGrafter"/>
</dbReference>
<sequence>MVDSYFTLRALVREWQTDLIGTTIIDAYSQSKNELTLAMADGKNEWMLRSSIQRPMIFIFRTDRYSKARRNVATLFPDASDRKITDVRIADRDRMLYLDLEGGYRFQWQLFGARANAFLIDENDRTAEAFQNDEKYSGDEAPSPRAAPMPETFADFEDRWRTNRNSTRQAIQSAVPLFGRLPAQETVFRAGVETDDPADTTEDERRALFDASQDLIADFENPLPVIYGSGQFPDAFALAPMHHLDANGAKSETFDTVDHAVASFVKRKLAERHYHRLYDSLENALREAAEHYRESADRMLEELSNESRADRYERWGHLLMAQQNAVDPGDEEVTLPDLFEDGQPVTIPLDPAKSVVENAQYYYARARRTRRSREEAESRLEETMERAEQAKALHDEISEIDTLSGIKDFRKEREADVAPFVDRQDTNVDTFPFRRFDLGDGFEVWVGKNARQNDELTFHVAQKYDLWMHARGVPGSHTVLHLPNRDAEPGRRRKHVAASIAAYYSKARGSGLVPVMMTRRKYVRSPKGAAPGAVRVDREEVLLVEPGLP</sequence>
<dbReference type="GO" id="GO:0000049">
    <property type="term" value="F:tRNA binding"/>
    <property type="evidence" value="ECO:0007669"/>
    <property type="project" value="TreeGrafter"/>
</dbReference>
<evidence type="ECO:0000256" key="1">
    <source>
        <dbReference type="SAM" id="Coils"/>
    </source>
</evidence>
<dbReference type="Gene3D" id="2.30.310.10">
    <property type="entry name" value="ibrinogen binding protein from staphylococcus aureus domain"/>
    <property type="match status" value="1"/>
</dbReference>
<dbReference type="EMBL" id="PDEQ01000005">
    <property type="protein sequence ID" value="PEN13324.1"/>
    <property type="molecule type" value="Genomic_DNA"/>
</dbReference>
<dbReference type="PANTHER" id="PTHR15239">
    <property type="entry name" value="NUCLEAR EXPORT MEDIATOR FACTOR NEMF"/>
    <property type="match status" value="1"/>
</dbReference>
<comment type="caution">
    <text evidence="3">The sequence shown here is derived from an EMBL/GenBank/DDBJ whole genome shotgun (WGS) entry which is preliminary data.</text>
</comment>
<keyword evidence="4" id="KW-1185">Reference proteome</keyword>
<dbReference type="InterPro" id="IPR051608">
    <property type="entry name" value="RQC_Subunit_NEMF"/>
</dbReference>
<reference evidence="3 4" key="1">
    <citation type="submission" date="2017-10" db="EMBL/GenBank/DDBJ databases">
        <title>Draft genome of Longibacter Salinarum.</title>
        <authorList>
            <person name="Goh K.M."/>
            <person name="Shamsir M.S."/>
            <person name="Lim S.W."/>
        </authorList>
    </citation>
    <scope>NUCLEOTIDE SEQUENCE [LARGE SCALE GENOMIC DNA]</scope>
    <source>
        <strain evidence="3 4">KCTC 52045</strain>
    </source>
</reference>
<proteinExistence type="predicted"/>
<evidence type="ECO:0000313" key="4">
    <source>
        <dbReference type="Proteomes" id="UP000220102"/>
    </source>
</evidence>
<keyword evidence="1" id="KW-0175">Coiled coil</keyword>
<evidence type="ECO:0000256" key="2">
    <source>
        <dbReference type="SAM" id="MobiDB-lite"/>
    </source>
</evidence>
<dbReference type="GO" id="GO:1990112">
    <property type="term" value="C:RQC complex"/>
    <property type="evidence" value="ECO:0007669"/>
    <property type="project" value="TreeGrafter"/>
</dbReference>
<evidence type="ECO:0000313" key="3">
    <source>
        <dbReference type="EMBL" id="PEN13324.1"/>
    </source>
</evidence>
<feature type="compositionally biased region" description="Basic and acidic residues" evidence="2">
    <location>
        <begin position="129"/>
        <end position="138"/>
    </location>
</feature>
<dbReference type="Pfam" id="PF05833">
    <property type="entry name" value="NFACT_N"/>
    <property type="match status" value="1"/>
</dbReference>
<name>A0A2A8CXL0_9BACT</name>
<organism evidence="3 4">
    <name type="scientific">Longibacter salinarum</name>
    <dbReference type="NCBI Taxonomy" id="1850348"/>
    <lineage>
        <taxon>Bacteria</taxon>
        <taxon>Pseudomonadati</taxon>
        <taxon>Rhodothermota</taxon>
        <taxon>Rhodothermia</taxon>
        <taxon>Rhodothermales</taxon>
        <taxon>Salisaetaceae</taxon>
        <taxon>Longibacter</taxon>
    </lineage>
</organism>
<dbReference type="GO" id="GO:0043023">
    <property type="term" value="F:ribosomal large subunit binding"/>
    <property type="evidence" value="ECO:0007669"/>
    <property type="project" value="TreeGrafter"/>
</dbReference>
<feature type="coiled-coil region" evidence="1">
    <location>
        <begin position="278"/>
        <end position="306"/>
    </location>
</feature>
<feature type="region of interest" description="Disordered" evidence="2">
    <location>
        <begin position="129"/>
        <end position="150"/>
    </location>
</feature>
<dbReference type="OrthoDB" id="9766163at2"/>
<dbReference type="Proteomes" id="UP000220102">
    <property type="component" value="Unassembled WGS sequence"/>
</dbReference>
<dbReference type="PANTHER" id="PTHR15239:SF6">
    <property type="entry name" value="RIBOSOME QUALITY CONTROL COMPLEX SUBUNIT NEMF"/>
    <property type="match status" value="1"/>
</dbReference>
<feature type="coiled-coil region" evidence="1">
    <location>
        <begin position="366"/>
        <end position="400"/>
    </location>
</feature>
<protein>
    <recommendedName>
        <fullName evidence="5">NFACT RNA-binding domain-containing protein</fullName>
    </recommendedName>
</protein>
<dbReference type="AlphaFoldDB" id="A0A2A8CXL0"/>
<evidence type="ECO:0008006" key="5">
    <source>
        <dbReference type="Google" id="ProtNLM"/>
    </source>
</evidence>
<gene>
    <name evidence="3" type="ORF">CRI94_11060</name>
</gene>